<keyword evidence="8" id="KW-1185">Reference proteome</keyword>
<feature type="domain" description="SWIM-type" evidence="6">
    <location>
        <begin position="527"/>
        <end position="559"/>
    </location>
</feature>
<dbReference type="Pfam" id="PF03108">
    <property type="entry name" value="DBD_Tnp_Mut"/>
    <property type="match status" value="1"/>
</dbReference>
<accession>A0ABD1UH30</accession>
<protein>
    <recommendedName>
        <fullName evidence="6">SWIM-type domain-containing protein</fullName>
    </recommendedName>
</protein>
<dbReference type="EMBL" id="JBFOLK010000003">
    <property type="protein sequence ID" value="KAL2523865.1"/>
    <property type="molecule type" value="Genomic_DNA"/>
</dbReference>
<evidence type="ECO:0000256" key="3">
    <source>
        <dbReference type="ARBA" id="ARBA00022833"/>
    </source>
</evidence>
<keyword evidence="1" id="KW-0479">Metal-binding</keyword>
<feature type="compositionally biased region" description="Low complexity" evidence="5">
    <location>
        <begin position="592"/>
        <end position="608"/>
    </location>
</feature>
<evidence type="ECO:0000259" key="6">
    <source>
        <dbReference type="PROSITE" id="PS50966"/>
    </source>
</evidence>
<dbReference type="Pfam" id="PF04434">
    <property type="entry name" value="SWIM"/>
    <property type="match status" value="1"/>
</dbReference>
<name>A0ABD1UH30_9LAMI</name>
<evidence type="ECO:0000256" key="4">
    <source>
        <dbReference type="PROSITE-ProRule" id="PRU00325"/>
    </source>
</evidence>
<keyword evidence="3" id="KW-0862">Zinc</keyword>
<dbReference type="PROSITE" id="PS50966">
    <property type="entry name" value="ZF_SWIM"/>
    <property type="match status" value="1"/>
</dbReference>
<dbReference type="Proteomes" id="UP001604336">
    <property type="component" value="Unassembled WGS sequence"/>
</dbReference>
<keyword evidence="2 4" id="KW-0863">Zinc-finger</keyword>
<dbReference type="AlphaFoldDB" id="A0ABD1UH30"/>
<comment type="caution">
    <text evidence="7">The sequence shown here is derived from an EMBL/GenBank/DDBJ whole genome shotgun (WGS) entry which is preliminary data.</text>
</comment>
<evidence type="ECO:0000256" key="1">
    <source>
        <dbReference type="ARBA" id="ARBA00022723"/>
    </source>
</evidence>
<feature type="region of interest" description="Disordered" evidence="5">
    <location>
        <begin position="1"/>
        <end position="28"/>
    </location>
</feature>
<sequence>MNHVPLVDETLLGTIEHGPQAETEEDDPEVLGVKFTDFEDDVNDDEFVYDCNVEERIAVGLNSDPVVEEQHADAIGEDSDSDHSYDPMAEELNTDYSSDEESNLRYPMFNEEKELWDPQFEMGKTFIDIPHFKKAKRNHGVAIGCNLRMKKNDDKRAQAVCKVGCKWRIWASVNKKLNCIQIKSYNPNHNCIRDGSTRHCTAKYIAKRYLDTFRVDPGWKPTAIRHRVLQDLRINIGRQTAWRARRFARILIEGSDEHQFGLLWSYVAELMGTNPGSTCRIAVHEEKFQGIYVCLDACKKGFLSGCRQLIGVDGCFLKGTFGGQMLVAVTLDANDCIYPLAFAIVQIENTFSWRWFMRNLGAEHRLRVRHMYTNFFRAEFKGLALKEILWKAEKSTTVADFKFWMSEMDKQNKPAYEWLLKRDPKEWSKSHFLTNVKSDILLNNMCECFNKILLEDREKSIVTMLIDMHISCMKRIQTQRDKMKMVVGPLCPKIYVKLATNVDVAAGSIVDWSGGAQWYIQSRDGEYVVDLESRTCTCKKWDLTGIPCAHGCAAIQEKRDQPIHYDWFGPAAVSQNGSQTSASTAKGKLQPRRSQQSAAASTSKPAPSEFHFMPTPGIIPANSDLYTTEGPAPTMQPAGMENVVTSELMTEVQTQSFFVDNMVDDLNQIREEEQVCQNKRLKNRRGIRR</sequence>
<feature type="region of interest" description="Disordered" evidence="5">
    <location>
        <begin position="574"/>
        <end position="612"/>
    </location>
</feature>
<feature type="compositionally biased region" description="Polar residues" evidence="5">
    <location>
        <begin position="574"/>
        <end position="584"/>
    </location>
</feature>
<dbReference type="PANTHER" id="PTHR31973">
    <property type="entry name" value="POLYPROTEIN, PUTATIVE-RELATED"/>
    <property type="match status" value="1"/>
</dbReference>
<reference evidence="8" key="1">
    <citation type="submission" date="2024-07" db="EMBL/GenBank/DDBJ databases">
        <title>Two chromosome-level genome assemblies of Korean endemic species Abeliophyllum distichum and Forsythia ovata (Oleaceae).</title>
        <authorList>
            <person name="Jang H."/>
        </authorList>
    </citation>
    <scope>NUCLEOTIDE SEQUENCE [LARGE SCALE GENOMIC DNA]</scope>
</reference>
<evidence type="ECO:0000313" key="8">
    <source>
        <dbReference type="Proteomes" id="UP001604336"/>
    </source>
</evidence>
<dbReference type="GO" id="GO:0008270">
    <property type="term" value="F:zinc ion binding"/>
    <property type="evidence" value="ECO:0007669"/>
    <property type="project" value="UniProtKB-KW"/>
</dbReference>
<dbReference type="InterPro" id="IPR018289">
    <property type="entry name" value="MULE_transposase_dom"/>
</dbReference>
<dbReference type="InterPro" id="IPR007527">
    <property type="entry name" value="Znf_SWIM"/>
</dbReference>
<dbReference type="PANTHER" id="PTHR31973:SF191">
    <property type="entry name" value="OS05G0489400 PROTEIN"/>
    <property type="match status" value="1"/>
</dbReference>
<gene>
    <name evidence="7" type="ORF">Adt_08919</name>
</gene>
<dbReference type="InterPro" id="IPR004332">
    <property type="entry name" value="Transposase_MuDR"/>
</dbReference>
<organism evidence="7 8">
    <name type="scientific">Abeliophyllum distichum</name>
    <dbReference type="NCBI Taxonomy" id="126358"/>
    <lineage>
        <taxon>Eukaryota</taxon>
        <taxon>Viridiplantae</taxon>
        <taxon>Streptophyta</taxon>
        <taxon>Embryophyta</taxon>
        <taxon>Tracheophyta</taxon>
        <taxon>Spermatophyta</taxon>
        <taxon>Magnoliopsida</taxon>
        <taxon>eudicotyledons</taxon>
        <taxon>Gunneridae</taxon>
        <taxon>Pentapetalae</taxon>
        <taxon>asterids</taxon>
        <taxon>lamiids</taxon>
        <taxon>Lamiales</taxon>
        <taxon>Oleaceae</taxon>
        <taxon>Forsythieae</taxon>
        <taxon>Abeliophyllum</taxon>
    </lineage>
</organism>
<evidence type="ECO:0000256" key="2">
    <source>
        <dbReference type="ARBA" id="ARBA00022771"/>
    </source>
</evidence>
<evidence type="ECO:0000256" key="5">
    <source>
        <dbReference type="SAM" id="MobiDB-lite"/>
    </source>
</evidence>
<dbReference type="Pfam" id="PF10551">
    <property type="entry name" value="MULE"/>
    <property type="match status" value="1"/>
</dbReference>
<evidence type="ECO:0000313" key="7">
    <source>
        <dbReference type="EMBL" id="KAL2523865.1"/>
    </source>
</evidence>
<dbReference type="InterPro" id="IPR006564">
    <property type="entry name" value="Znf_PMZ"/>
</dbReference>
<proteinExistence type="predicted"/>
<dbReference type="SMART" id="SM00575">
    <property type="entry name" value="ZnF_PMZ"/>
    <property type="match status" value="1"/>
</dbReference>